<comment type="similarity">
    <text evidence="2">Belongs to the concentrative nucleoside transporter (CNT) (TC 2.A.41) family.</text>
</comment>
<dbReference type="GO" id="GO:0015293">
    <property type="term" value="F:symporter activity"/>
    <property type="evidence" value="ECO:0007669"/>
    <property type="project" value="TreeGrafter"/>
</dbReference>
<dbReference type="Pfam" id="PF07670">
    <property type="entry name" value="Gate"/>
    <property type="match status" value="1"/>
</dbReference>
<name>A0A7X0H405_9BACT</name>
<dbReference type="PANTHER" id="PTHR10590">
    <property type="entry name" value="SODIUM/NUCLEOSIDE COTRANSPORTER"/>
    <property type="match status" value="1"/>
</dbReference>
<reference evidence="11 12" key="1">
    <citation type="submission" date="2020-08" db="EMBL/GenBank/DDBJ databases">
        <title>Genomic Encyclopedia of Type Strains, Phase IV (KMG-IV): sequencing the most valuable type-strain genomes for metagenomic binning, comparative biology and taxonomic classification.</title>
        <authorList>
            <person name="Goeker M."/>
        </authorList>
    </citation>
    <scope>NUCLEOTIDE SEQUENCE [LARGE SCALE GENOMIC DNA]</scope>
    <source>
        <strain evidence="11 12">DSM 103725</strain>
    </source>
</reference>
<evidence type="ECO:0000256" key="6">
    <source>
        <dbReference type="ARBA" id="ARBA00023136"/>
    </source>
</evidence>
<comment type="caution">
    <text evidence="11">The sequence shown here is derived from an EMBL/GenBank/DDBJ whole genome shotgun (WGS) entry which is preliminary data.</text>
</comment>
<feature type="domain" description="Nucleoside transporter/FeoB GTPase Gate" evidence="10">
    <location>
        <begin position="102"/>
        <end position="198"/>
    </location>
</feature>
<keyword evidence="6 7" id="KW-0472">Membrane</keyword>
<keyword evidence="5 7" id="KW-1133">Transmembrane helix</keyword>
<evidence type="ECO:0000256" key="5">
    <source>
        <dbReference type="ARBA" id="ARBA00022989"/>
    </source>
</evidence>
<feature type="transmembrane region" description="Helical" evidence="7">
    <location>
        <begin position="42"/>
        <end position="65"/>
    </location>
</feature>
<feature type="domain" description="Concentrative nucleoside transporter C-terminal" evidence="9">
    <location>
        <begin position="206"/>
        <end position="434"/>
    </location>
</feature>
<evidence type="ECO:0000313" key="11">
    <source>
        <dbReference type="EMBL" id="MBB6428873.1"/>
    </source>
</evidence>
<keyword evidence="3" id="KW-1003">Cell membrane</keyword>
<comment type="subcellular location">
    <subcellularLocation>
        <location evidence="1">Cell membrane</location>
        <topology evidence="1">Multi-pass membrane protein</topology>
    </subcellularLocation>
</comment>
<evidence type="ECO:0000313" key="12">
    <source>
        <dbReference type="Proteomes" id="UP000541810"/>
    </source>
</evidence>
<feature type="domain" description="Concentrative nucleoside transporter N-terminal" evidence="8">
    <location>
        <begin position="10"/>
        <end position="81"/>
    </location>
</feature>
<dbReference type="AlphaFoldDB" id="A0A7X0H405"/>
<evidence type="ECO:0000259" key="9">
    <source>
        <dbReference type="Pfam" id="PF07662"/>
    </source>
</evidence>
<accession>A0A7X0H405</accession>
<dbReference type="GO" id="GO:0005337">
    <property type="term" value="F:nucleoside transmembrane transporter activity"/>
    <property type="evidence" value="ECO:0007669"/>
    <property type="project" value="InterPro"/>
</dbReference>
<dbReference type="GO" id="GO:0005886">
    <property type="term" value="C:plasma membrane"/>
    <property type="evidence" value="ECO:0007669"/>
    <property type="project" value="UniProtKB-SubCell"/>
</dbReference>
<gene>
    <name evidence="11" type="ORF">HNQ40_000679</name>
</gene>
<dbReference type="Pfam" id="PF07662">
    <property type="entry name" value="Nucleos_tra2_C"/>
    <property type="match status" value="1"/>
</dbReference>
<feature type="transmembrane region" description="Helical" evidence="7">
    <location>
        <begin position="105"/>
        <end position="129"/>
    </location>
</feature>
<dbReference type="EMBL" id="JACHGY010000001">
    <property type="protein sequence ID" value="MBB6428873.1"/>
    <property type="molecule type" value="Genomic_DNA"/>
</dbReference>
<evidence type="ECO:0000256" key="2">
    <source>
        <dbReference type="ARBA" id="ARBA00009033"/>
    </source>
</evidence>
<sequence>MAIFMLRGLLGVAVLLALAWLMSSDRKRVPWRLIAWGMGLQLLLGLLVLKTPVGLAVFGGLAEFVQRLVASVEPATFLLFGTGLSSADGTFGPAFAFAAQGLPVIIFFAALMSVLYYIGIVQILVWVFARVMMVTMGVSGAEAMAMAANMFVGQTEAPLVVKPYLPKMTRSELNALMTGGFATVAGSVMAVYIGLFGDQGVEFGRHLLTASVMSAPAAFVIAKIMLPERETPETQGQIKLEIKRDAHNLIEAAANGTADGLKLWLNVIAMLIAFIALVALVDWPLGWVGDALLGMPLPTTDDAGVVTDPGNPLTLAKVFGWVLAPIAWVIGVQGWQDCQLFGGLLGTKIAINEFIGFLDLSQMTVGEEGGFQSARSAKMAAYALCGFANFSSIGIQIGGITPLAPGRKTDLSKLAFRAMLGGALASCCTAAVAGMFL</sequence>
<dbReference type="InterPro" id="IPR011657">
    <property type="entry name" value="CNT_C_dom"/>
</dbReference>
<dbReference type="Proteomes" id="UP000541810">
    <property type="component" value="Unassembled WGS sequence"/>
</dbReference>
<evidence type="ECO:0000256" key="7">
    <source>
        <dbReference type="SAM" id="Phobius"/>
    </source>
</evidence>
<keyword evidence="12" id="KW-1185">Reference proteome</keyword>
<feature type="transmembrane region" description="Helical" evidence="7">
    <location>
        <begin position="263"/>
        <end position="285"/>
    </location>
</feature>
<organism evidence="11 12">
    <name type="scientific">Algisphaera agarilytica</name>
    <dbReference type="NCBI Taxonomy" id="1385975"/>
    <lineage>
        <taxon>Bacteria</taxon>
        <taxon>Pseudomonadati</taxon>
        <taxon>Planctomycetota</taxon>
        <taxon>Phycisphaerae</taxon>
        <taxon>Phycisphaerales</taxon>
        <taxon>Phycisphaeraceae</taxon>
        <taxon>Algisphaera</taxon>
    </lineage>
</organism>
<feature type="transmembrane region" description="Helical" evidence="7">
    <location>
        <begin position="379"/>
        <end position="402"/>
    </location>
</feature>
<protein>
    <submittedName>
        <fullName evidence="11">CNT family concentrative nucleoside transporter</fullName>
    </submittedName>
</protein>
<keyword evidence="4 7" id="KW-0812">Transmembrane</keyword>
<feature type="transmembrane region" description="Helical" evidence="7">
    <location>
        <begin position="414"/>
        <end position="436"/>
    </location>
</feature>
<evidence type="ECO:0000259" key="10">
    <source>
        <dbReference type="Pfam" id="PF07670"/>
    </source>
</evidence>
<dbReference type="PANTHER" id="PTHR10590:SF4">
    <property type="entry name" value="SOLUTE CARRIER FAMILY 28 MEMBER 3"/>
    <property type="match status" value="1"/>
</dbReference>
<feature type="transmembrane region" description="Helical" evidence="7">
    <location>
        <begin position="77"/>
        <end position="99"/>
    </location>
</feature>
<evidence type="ECO:0000256" key="1">
    <source>
        <dbReference type="ARBA" id="ARBA00004651"/>
    </source>
</evidence>
<dbReference type="InterPro" id="IPR008276">
    <property type="entry name" value="C_nuclsd_transpt"/>
</dbReference>
<dbReference type="InterPro" id="IPR011642">
    <property type="entry name" value="Gate_dom"/>
</dbReference>
<feature type="transmembrane region" description="Helical" evidence="7">
    <location>
        <begin position="173"/>
        <end position="195"/>
    </location>
</feature>
<evidence type="ECO:0000256" key="4">
    <source>
        <dbReference type="ARBA" id="ARBA00022692"/>
    </source>
</evidence>
<evidence type="ECO:0000259" key="8">
    <source>
        <dbReference type="Pfam" id="PF01773"/>
    </source>
</evidence>
<feature type="transmembrane region" description="Helical" evidence="7">
    <location>
        <begin position="207"/>
        <end position="226"/>
    </location>
</feature>
<dbReference type="InterPro" id="IPR002668">
    <property type="entry name" value="CNT_N_dom"/>
</dbReference>
<proteinExistence type="inferred from homology"/>
<evidence type="ECO:0000256" key="3">
    <source>
        <dbReference type="ARBA" id="ARBA00022475"/>
    </source>
</evidence>
<dbReference type="Pfam" id="PF01773">
    <property type="entry name" value="Nucleos_tra2_N"/>
    <property type="match status" value="1"/>
</dbReference>